<accession>A0A1H7TRA9</accession>
<evidence type="ECO:0000313" key="2">
    <source>
        <dbReference type="EMBL" id="SEL87059.1"/>
    </source>
</evidence>
<organism evidence="2 3">
    <name type="scientific">Haloferax larsenii</name>
    <dbReference type="NCBI Taxonomy" id="302484"/>
    <lineage>
        <taxon>Archaea</taxon>
        <taxon>Methanobacteriati</taxon>
        <taxon>Methanobacteriota</taxon>
        <taxon>Stenosarchaea group</taxon>
        <taxon>Halobacteria</taxon>
        <taxon>Halobacteriales</taxon>
        <taxon>Haloferacaceae</taxon>
        <taxon>Haloferax</taxon>
    </lineage>
</organism>
<name>A0A1H7TRA9_HALLR</name>
<sequence>MNSLGVSQMTTREITSSLSFQSLDTMAKENKGAFGEALAGIWLKDKIKEDVSLVTETQIPEDDPKIWFSHLGRHRCKYGKVTEEGVEEISWEPDYSFHVTLPDFDVRKEILLEVKTGKSELQRNQLAVMKLVAQEADSLVFYCEVKLHKERADVTYEEVSVADLETEITEAESVECYDCGSMILPDVARLVDRDGSPVYLCPEGDCDQ</sequence>
<feature type="domain" description="PD-(D/E)XK nuclease-like" evidence="1">
    <location>
        <begin position="50"/>
        <end position="148"/>
    </location>
</feature>
<evidence type="ECO:0000259" key="1">
    <source>
        <dbReference type="Pfam" id="PF26295"/>
    </source>
</evidence>
<dbReference type="Proteomes" id="UP000183894">
    <property type="component" value="Unassembled WGS sequence"/>
</dbReference>
<dbReference type="InterPro" id="IPR059118">
    <property type="entry name" value="PDDEXK_dom_halobact"/>
</dbReference>
<protein>
    <recommendedName>
        <fullName evidence="1">PD-(D/E)XK nuclease-like domain-containing protein</fullName>
    </recommendedName>
</protein>
<dbReference type="Pfam" id="PF26295">
    <property type="entry name" value="PDDEXK_17"/>
    <property type="match status" value="1"/>
</dbReference>
<evidence type="ECO:0000313" key="3">
    <source>
        <dbReference type="Proteomes" id="UP000183894"/>
    </source>
</evidence>
<proteinExistence type="predicted"/>
<dbReference type="AlphaFoldDB" id="A0A1H7TRA9"/>
<gene>
    <name evidence="2" type="ORF">SAMN04488691_11017</name>
</gene>
<dbReference type="EMBL" id="FOAD01000010">
    <property type="protein sequence ID" value="SEL87059.1"/>
    <property type="molecule type" value="Genomic_DNA"/>
</dbReference>
<reference evidence="2 3" key="1">
    <citation type="submission" date="2016-10" db="EMBL/GenBank/DDBJ databases">
        <authorList>
            <person name="de Groot N.N."/>
        </authorList>
    </citation>
    <scope>NUCLEOTIDE SEQUENCE [LARGE SCALE GENOMIC DNA]</scope>
    <source>
        <strain evidence="2 3">CDM_5</strain>
    </source>
</reference>